<dbReference type="Gene3D" id="3.30.470.20">
    <property type="entry name" value="ATP-grasp fold, B domain"/>
    <property type="match status" value="1"/>
</dbReference>
<dbReference type="GO" id="GO:0003883">
    <property type="term" value="F:CTP synthase activity"/>
    <property type="evidence" value="ECO:0007669"/>
    <property type="project" value="UniProtKB-UniRule"/>
</dbReference>
<feature type="transmembrane region" description="Helical" evidence="13">
    <location>
        <begin position="919"/>
        <end position="940"/>
    </location>
</feature>
<feature type="transmembrane region" description="Helical" evidence="13">
    <location>
        <begin position="1013"/>
        <end position="1032"/>
    </location>
</feature>
<evidence type="ECO:0000256" key="1">
    <source>
        <dbReference type="ARBA" id="ARBA00005171"/>
    </source>
</evidence>
<keyword evidence="13" id="KW-0812">Transmembrane</keyword>
<dbReference type="SUPFAM" id="SSF52317">
    <property type="entry name" value="Class I glutamine amidotransferase-like"/>
    <property type="match status" value="1"/>
</dbReference>
<dbReference type="CDD" id="cd03113">
    <property type="entry name" value="CTPS_N"/>
    <property type="match status" value="1"/>
</dbReference>
<dbReference type="EMBL" id="JAAQPF010000015">
    <property type="protein sequence ID" value="KAF5720825.1"/>
    <property type="molecule type" value="Genomic_DNA"/>
</dbReference>
<dbReference type="GO" id="GO:0044210">
    <property type="term" value="P:'de novo' CTP biosynthetic process"/>
    <property type="evidence" value="ECO:0007669"/>
    <property type="project" value="UniProtKB-UniRule"/>
</dbReference>
<dbReference type="UniPathway" id="UPA00159">
    <property type="reaction ID" value="UER00277"/>
</dbReference>
<reference evidence="17 18" key="1">
    <citation type="submission" date="2020-05" db="EMBL/GenBank/DDBJ databases">
        <title>Identification and distribution of gene clusters putatively required for synthesis of sphingolipid metabolism inhibitors in phylogenetically diverse species of the filamentous fungus Fusarium.</title>
        <authorList>
            <person name="Kim H.-S."/>
            <person name="Busman M."/>
            <person name="Brown D.W."/>
            <person name="Divon H."/>
            <person name="Uhlig S."/>
            <person name="Proctor R.H."/>
        </authorList>
    </citation>
    <scope>NUCLEOTIDE SEQUENCE [LARGE SCALE GENOMIC DNA]</scope>
    <source>
        <strain evidence="17 18">NRRL 26131</strain>
    </source>
</reference>
<dbReference type="EC" id="6.3.4.2" evidence="3 12"/>
<dbReference type="InterPro" id="IPR017456">
    <property type="entry name" value="CTP_synthase_N"/>
</dbReference>
<dbReference type="Proteomes" id="UP000532311">
    <property type="component" value="Unassembled WGS sequence"/>
</dbReference>
<dbReference type="InterPro" id="IPR016102">
    <property type="entry name" value="Succinyl-CoA_synth-like"/>
</dbReference>
<dbReference type="GO" id="GO:0005737">
    <property type="term" value="C:cytoplasm"/>
    <property type="evidence" value="ECO:0007669"/>
    <property type="project" value="TreeGrafter"/>
</dbReference>
<feature type="transmembrane region" description="Helical" evidence="13">
    <location>
        <begin position="1168"/>
        <end position="1189"/>
    </location>
</feature>
<accession>A0A8H6DLA2</accession>
<evidence type="ECO:0000256" key="9">
    <source>
        <dbReference type="ARBA" id="ARBA00047781"/>
    </source>
</evidence>
<dbReference type="PANTHER" id="PTHR11550">
    <property type="entry name" value="CTP SYNTHASE"/>
    <property type="match status" value="1"/>
</dbReference>
<dbReference type="Pfam" id="PF10067">
    <property type="entry name" value="DUF2306"/>
    <property type="match status" value="1"/>
</dbReference>
<protein>
    <recommendedName>
        <fullName evidence="11 12">CTP synthase</fullName>
        <ecNumber evidence="3 12">6.3.4.2</ecNumber>
    </recommendedName>
    <alternativeName>
        <fullName evidence="12">UTP--ammonia ligase</fullName>
    </alternativeName>
</protein>
<dbReference type="SUPFAM" id="SSF56059">
    <property type="entry name" value="Glutathione synthetase ATP-binding domain-like"/>
    <property type="match status" value="1"/>
</dbReference>
<dbReference type="GO" id="GO:0005524">
    <property type="term" value="F:ATP binding"/>
    <property type="evidence" value="ECO:0007669"/>
    <property type="project" value="UniProtKB-KW"/>
</dbReference>
<dbReference type="Pfam" id="PF00117">
    <property type="entry name" value="GATase"/>
    <property type="match status" value="1"/>
</dbReference>
<comment type="similarity">
    <text evidence="2 12">Belongs to the CTP synthase family.</text>
</comment>
<name>A0A8H6DLA2_9HYPO</name>
<dbReference type="PANTHER" id="PTHR11550:SF0">
    <property type="entry name" value="CTP SYNTHASE-RELATED"/>
    <property type="match status" value="1"/>
</dbReference>
<dbReference type="SUPFAM" id="SSF52210">
    <property type="entry name" value="Succinyl-CoA synthetase domains"/>
    <property type="match status" value="1"/>
</dbReference>
<evidence type="ECO:0000256" key="10">
    <source>
        <dbReference type="ARBA" id="ARBA00054275"/>
    </source>
</evidence>
<feature type="transmembrane region" description="Helical" evidence="13">
    <location>
        <begin position="1038"/>
        <end position="1059"/>
    </location>
</feature>
<dbReference type="CDD" id="cd01746">
    <property type="entry name" value="GATase1_CTP_Synthase"/>
    <property type="match status" value="1"/>
</dbReference>
<dbReference type="InterPro" id="IPR017926">
    <property type="entry name" value="GATASE"/>
</dbReference>
<dbReference type="NCBIfam" id="NF003792">
    <property type="entry name" value="PRK05380.1"/>
    <property type="match status" value="1"/>
</dbReference>
<dbReference type="Pfam" id="PF00549">
    <property type="entry name" value="Ligase_CoA"/>
    <property type="match status" value="1"/>
</dbReference>
<dbReference type="Pfam" id="PF06418">
    <property type="entry name" value="CTP_synth_N"/>
    <property type="match status" value="1"/>
</dbReference>
<keyword evidence="7 12" id="KW-0315">Glutamine amidotransferase</keyword>
<sequence length="1201" mass="133434">MKVVLVSGGVISGVGKGIIASSAGLLLKTLGLRVTAIKTDPYINTDAGLLNPLEHGECFVLDDGGETDLDLGNYERYLGIQLSRDSNITTGKIYQQVIEKERRGDYLGKTVQVVPHITDAIQNWIERVAKIPVDASGESPDVCIIELGGTIGDLESGPFVEALSQLRHRLGRDNFLSISVSYVPIINGEEKTKPTQHAIRQVRSAGLIPDVIACRCERELDVATITKIARSCQVEDEQVIGVRNMDTIYQVPLLLEQEGLLKLLRKGLALEKLEVAPPMAQKGQALWDLWKKTVVPDRHLEPVNIVLVGKYVSLDDSYLSVHKALEHSAMRCKRKLNLISVDSEHLEPDMQQKDPRKFHEAWAHVVRAQGIIVPGGFGTRGIRGMVDVAKWARERKLPYLGICLGMQTAVIEYARNVMGLKDATSEEFSATAEHKVVIFMPEGSKEKMGGTMRLGSRTTHFKPGTEWSKLRALYGGADVVEERHRHRYEVNPDYIEDLEKAGLSLTSMDDQGVRVETIELKDHPFFVGLQAHPEYKSKTLAPAPSLLGLVAASSGCLDEIIEAARVKKEATNGKDHRDLKIPVYMEKVEEHEEKWRLTMAVDRERYRPIIKIQDAKHHQGFPNVIYEAVFQEVFEFNLSTGITDELLTDIAQSFHLGKVSKESLREVIKRLLSIFRKNEALSLETDLLFLKNGKFMCNNSDFFFDDAARGRRQKLFSLRDKGQEIPEEVRAEKHGLLYVHMDGNIGNVVNGAGLAMATNDAISLYGGSSANFLDAGGQATNETMLQAFKIIMSDKRVKAILVNIYGGITRCDMIAESIIAAASELGPLKVPMVVRLQGTNSEAGLQMLKDATLDIHVEADFGKAAQEAVRLADIGVKAERLQLKHQSIREYPDSRETSTKPEEGFNCRVMKMVALKTRLGFTNTTSYILFCIFGGILFLFSTLQLPYINIDGVFCAKGNPWSVPGECYVFQRPGLMRSGILLHLVTFLPAGALVCFQFIPALRRPKYIKFHRVNGYVVLVLSALGTVAALIIESKAMGGILSNRIGTWTLATLVTTAMVKGYVSIRNREIEKHRAWMLRAWFWATSIITMRFILVSLAHIIGHPSRSTTMSMPCAVIEYLHESFPGTRQSPYPSCAAYISSENPLQEALVTTNWDLNDLPGITAALRVGYAVGGWLGFLINATGIEIYIWKTAPPQKLKVR</sequence>
<gene>
    <name evidence="17" type="ORF">FGLOB1_461</name>
</gene>
<evidence type="ECO:0000259" key="15">
    <source>
        <dbReference type="Pfam" id="PF00549"/>
    </source>
</evidence>
<evidence type="ECO:0000256" key="5">
    <source>
        <dbReference type="ARBA" id="ARBA00022741"/>
    </source>
</evidence>
<evidence type="ECO:0000256" key="6">
    <source>
        <dbReference type="ARBA" id="ARBA00022840"/>
    </source>
</evidence>
<keyword evidence="8 12" id="KW-0665">Pyrimidine biosynthesis</keyword>
<feature type="domain" description="ATP-citrate synthase/succinyl-CoA ligase C-terminal" evidence="15">
    <location>
        <begin position="748"/>
        <end position="855"/>
    </location>
</feature>
<dbReference type="SUPFAM" id="SSF52540">
    <property type="entry name" value="P-loop containing nucleoside triphosphate hydrolases"/>
    <property type="match status" value="1"/>
</dbReference>
<keyword evidence="13" id="KW-1133">Transmembrane helix</keyword>
<dbReference type="GO" id="GO:0019856">
    <property type="term" value="P:pyrimidine nucleobase biosynthetic process"/>
    <property type="evidence" value="ECO:0007669"/>
    <property type="project" value="TreeGrafter"/>
</dbReference>
<dbReference type="PROSITE" id="PS51273">
    <property type="entry name" value="GATASE_TYPE_1"/>
    <property type="match status" value="1"/>
</dbReference>
<feature type="transmembrane region" description="Helical" evidence="13">
    <location>
        <begin position="980"/>
        <end position="1001"/>
    </location>
</feature>
<comment type="catalytic activity">
    <reaction evidence="9 12">
        <text>UTP + L-glutamine + ATP + H2O = CTP + L-glutamate + ADP + phosphate + 2 H(+)</text>
        <dbReference type="Rhea" id="RHEA:26426"/>
        <dbReference type="ChEBI" id="CHEBI:15377"/>
        <dbReference type="ChEBI" id="CHEBI:15378"/>
        <dbReference type="ChEBI" id="CHEBI:29985"/>
        <dbReference type="ChEBI" id="CHEBI:30616"/>
        <dbReference type="ChEBI" id="CHEBI:37563"/>
        <dbReference type="ChEBI" id="CHEBI:43474"/>
        <dbReference type="ChEBI" id="CHEBI:46398"/>
        <dbReference type="ChEBI" id="CHEBI:58359"/>
        <dbReference type="ChEBI" id="CHEBI:456216"/>
        <dbReference type="EC" id="6.3.4.2"/>
    </reaction>
</comment>
<keyword evidence="18" id="KW-1185">Reference proteome</keyword>
<keyword evidence="5 12" id="KW-0547">Nucleotide-binding</keyword>
<evidence type="ECO:0000256" key="13">
    <source>
        <dbReference type="SAM" id="Phobius"/>
    </source>
</evidence>
<dbReference type="InterPro" id="IPR017866">
    <property type="entry name" value="Succ-CoA_synthase_bsu_CS"/>
</dbReference>
<evidence type="ECO:0000256" key="8">
    <source>
        <dbReference type="ARBA" id="ARBA00022975"/>
    </source>
</evidence>
<evidence type="ECO:0000256" key="3">
    <source>
        <dbReference type="ARBA" id="ARBA00012291"/>
    </source>
</evidence>
<evidence type="ECO:0000256" key="12">
    <source>
        <dbReference type="RuleBase" id="RU810713"/>
    </source>
</evidence>
<dbReference type="InterPro" id="IPR018750">
    <property type="entry name" value="DUF2306_membrane"/>
</dbReference>
<evidence type="ECO:0000256" key="2">
    <source>
        <dbReference type="ARBA" id="ARBA00007533"/>
    </source>
</evidence>
<dbReference type="FunFam" id="3.40.50.261:FF:000001">
    <property type="entry name" value="Succinate--CoA ligase [ADP-forming] subunit beta"/>
    <property type="match status" value="1"/>
</dbReference>
<comment type="function">
    <text evidence="10 12">Catalyzes the ATP-dependent amination of UTP to CTP with either L-glutamine or ammonia as the source of nitrogen.</text>
</comment>
<dbReference type="AlphaFoldDB" id="A0A8H6DLA2"/>
<feature type="domain" description="CTP synthase N-terminal" evidence="16">
    <location>
        <begin position="2"/>
        <end position="269"/>
    </location>
</feature>
<dbReference type="FunFam" id="3.40.50.880:FF:000005">
    <property type="entry name" value="CTP synthase"/>
    <property type="match status" value="1"/>
</dbReference>
<dbReference type="InterPro" id="IPR027417">
    <property type="entry name" value="P-loop_NTPase"/>
</dbReference>
<feature type="domain" description="Glutamine amidotransferase" evidence="14">
    <location>
        <begin position="315"/>
        <end position="541"/>
    </location>
</feature>
<dbReference type="InterPro" id="IPR033828">
    <property type="entry name" value="GATase1_CTP_Synthase"/>
</dbReference>
<dbReference type="GO" id="GO:0042802">
    <property type="term" value="F:identical protein binding"/>
    <property type="evidence" value="ECO:0007669"/>
    <property type="project" value="TreeGrafter"/>
</dbReference>
<dbReference type="NCBIfam" id="TIGR00337">
    <property type="entry name" value="PyrG"/>
    <property type="match status" value="1"/>
</dbReference>
<evidence type="ECO:0000313" key="17">
    <source>
        <dbReference type="EMBL" id="KAF5720825.1"/>
    </source>
</evidence>
<evidence type="ECO:0000259" key="16">
    <source>
        <dbReference type="Pfam" id="PF06418"/>
    </source>
</evidence>
<comment type="caution">
    <text evidence="17">The sequence shown here is derived from an EMBL/GenBank/DDBJ whole genome shotgun (WGS) entry which is preliminary data.</text>
</comment>
<dbReference type="PROSITE" id="PS01217">
    <property type="entry name" value="SUCCINYL_COA_LIG_3"/>
    <property type="match status" value="1"/>
</dbReference>
<dbReference type="InterPro" id="IPR005811">
    <property type="entry name" value="SUCC_ACL_C"/>
</dbReference>
<keyword evidence="13" id="KW-0472">Membrane</keyword>
<evidence type="ECO:0000313" key="18">
    <source>
        <dbReference type="Proteomes" id="UP000532311"/>
    </source>
</evidence>
<comment type="pathway">
    <text evidence="1 12">Pyrimidine metabolism; CTP biosynthesis via de novo pathway; CTP from UDP: step 2/2.</text>
</comment>
<dbReference type="InterPro" id="IPR029062">
    <property type="entry name" value="Class_I_gatase-like"/>
</dbReference>
<dbReference type="Gene3D" id="3.40.50.300">
    <property type="entry name" value="P-loop containing nucleotide triphosphate hydrolases"/>
    <property type="match status" value="1"/>
</dbReference>
<proteinExistence type="inferred from homology"/>
<evidence type="ECO:0000256" key="7">
    <source>
        <dbReference type="ARBA" id="ARBA00022962"/>
    </source>
</evidence>
<dbReference type="GO" id="GO:0097268">
    <property type="term" value="C:cytoophidium"/>
    <property type="evidence" value="ECO:0007669"/>
    <property type="project" value="TreeGrafter"/>
</dbReference>
<feature type="transmembrane region" description="Helical" evidence="13">
    <location>
        <begin position="1080"/>
        <end position="1102"/>
    </location>
</feature>
<evidence type="ECO:0000259" key="14">
    <source>
        <dbReference type="Pfam" id="PF00117"/>
    </source>
</evidence>
<dbReference type="FunFam" id="3.40.50.300:FF:000207">
    <property type="entry name" value="CTP synthase"/>
    <property type="match status" value="1"/>
</dbReference>
<dbReference type="Gene3D" id="3.40.50.261">
    <property type="entry name" value="Succinyl-CoA synthetase domains"/>
    <property type="match status" value="1"/>
</dbReference>
<keyword evidence="6 12" id="KW-0067">ATP-binding</keyword>
<organism evidence="17 18">
    <name type="scientific">Fusarium globosum</name>
    <dbReference type="NCBI Taxonomy" id="78864"/>
    <lineage>
        <taxon>Eukaryota</taxon>
        <taxon>Fungi</taxon>
        <taxon>Dikarya</taxon>
        <taxon>Ascomycota</taxon>
        <taxon>Pezizomycotina</taxon>
        <taxon>Sordariomycetes</taxon>
        <taxon>Hypocreomycetidae</taxon>
        <taxon>Hypocreales</taxon>
        <taxon>Nectriaceae</taxon>
        <taxon>Fusarium</taxon>
        <taxon>Fusarium fujikuroi species complex</taxon>
    </lineage>
</organism>
<evidence type="ECO:0000256" key="4">
    <source>
        <dbReference type="ARBA" id="ARBA00022598"/>
    </source>
</evidence>
<evidence type="ECO:0000256" key="11">
    <source>
        <dbReference type="ARBA" id="ARBA00070745"/>
    </source>
</evidence>
<keyword evidence="4 12" id="KW-0436">Ligase</keyword>
<dbReference type="InterPro" id="IPR004468">
    <property type="entry name" value="CTP_synthase"/>
</dbReference>
<dbReference type="Gene3D" id="3.40.50.880">
    <property type="match status" value="1"/>
</dbReference>